<dbReference type="InterPro" id="IPR032477">
    <property type="entry name" value="Glyco_hydro_64"/>
</dbReference>
<dbReference type="AlphaFoldDB" id="A0A846ZJ34"/>
<organism evidence="2 3">
    <name type="scientific">Oleiagrimonas citrea</name>
    <dbReference type="NCBI Taxonomy" id="1665687"/>
    <lineage>
        <taxon>Bacteria</taxon>
        <taxon>Pseudomonadati</taxon>
        <taxon>Pseudomonadota</taxon>
        <taxon>Gammaproteobacteria</taxon>
        <taxon>Lysobacterales</taxon>
        <taxon>Rhodanobacteraceae</taxon>
        <taxon>Oleiagrimonas</taxon>
    </lineage>
</organism>
<name>A0A846ZJ34_9GAMM</name>
<protein>
    <recommendedName>
        <fullName evidence="1">GH64 domain-containing protein</fullName>
    </recommendedName>
</protein>
<dbReference type="InterPro" id="IPR037176">
    <property type="entry name" value="Osmotin/thaumatin-like_sf"/>
</dbReference>
<dbReference type="RefSeq" id="WP_168608318.1">
    <property type="nucleotide sequence ID" value="NZ_JAAZQD010000001.1"/>
</dbReference>
<evidence type="ECO:0000313" key="3">
    <source>
        <dbReference type="Proteomes" id="UP000541636"/>
    </source>
</evidence>
<dbReference type="Pfam" id="PF16483">
    <property type="entry name" value="Glyco_hydro_64"/>
    <property type="match status" value="1"/>
</dbReference>
<reference evidence="2 3" key="1">
    <citation type="journal article" date="2017" name="Int. J. Syst. Evol. Microbiol.">
        <title>Oleiagrimonas citrea sp. nov., a marine bacterium isolated from tidal flat sediment and emended description of the genus Oleiagrimonas Fang et al. 2015 and Oleiagrimonas soli.</title>
        <authorList>
            <person name="Yang S.H."/>
            <person name="Seo H.S."/>
            <person name="Seong C.N."/>
            <person name="Kwon K.K."/>
        </authorList>
    </citation>
    <scope>NUCLEOTIDE SEQUENCE [LARGE SCALE GENOMIC DNA]</scope>
    <source>
        <strain evidence="2 3">MEBiC09124</strain>
    </source>
</reference>
<comment type="caution">
    <text evidence="2">The sequence shown here is derived from an EMBL/GenBank/DDBJ whole genome shotgun (WGS) entry which is preliminary data.</text>
</comment>
<sequence>MYTIEFSNKNTGIAEPWVTFIQATKVVGKSTELVAPKLEATAVIGGKTTALVNGKSYSLSEIGNTLQMGPENWQGHVYLSDAALTPPTSGSFPVDMAYTDTSDHVRYQYLEFAGSTSTASADITYINWYSIPLEMQSTTQQASKTRGAPRSGASLSGLPATLAALSGGNAASVVKNAEGQIVRVISPNAGNPNWLPLYPSFRDYLKSVFIDSTQQIPINNAYSGVGKSTSPDLKPQTFQTTSVTYAGQTLEIKGTTSLLGDFTMRSEMIWQTFNSVIYLAVMNYSWSYAGNGGSIPGASDANGNTGDNNVFSAVSRDLMAGFAYGFVGSEKYGAKDSSTWMQASATDVFSNIQPNQPFYNPWANAFVANFSDVYTFPFNDFLSGYAPEINVDSGDTLTVTLLGTD</sequence>
<gene>
    <name evidence="2" type="ORF">HF690_02465</name>
</gene>
<evidence type="ECO:0000313" key="2">
    <source>
        <dbReference type="EMBL" id="NKZ37812.1"/>
    </source>
</evidence>
<evidence type="ECO:0000259" key="1">
    <source>
        <dbReference type="Pfam" id="PF16483"/>
    </source>
</evidence>
<proteinExistence type="predicted"/>
<accession>A0A846ZJ34</accession>
<feature type="domain" description="GH64" evidence="1">
    <location>
        <begin position="92"/>
        <end position="207"/>
    </location>
</feature>
<dbReference type="EMBL" id="JAAZQD010000001">
    <property type="protein sequence ID" value="NKZ37812.1"/>
    <property type="molecule type" value="Genomic_DNA"/>
</dbReference>
<dbReference type="Gene3D" id="2.60.110.10">
    <property type="entry name" value="Thaumatin"/>
    <property type="match status" value="1"/>
</dbReference>
<keyword evidence="3" id="KW-1185">Reference proteome</keyword>
<dbReference type="Proteomes" id="UP000541636">
    <property type="component" value="Unassembled WGS sequence"/>
</dbReference>